<dbReference type="Proteomes" id="UP001283361">
    <property type="component" value="Unassembled WGS sequence"/>
</dbReference>
<dbReference type="CDD" id="cd00051">
    <property type="entry name" value="EFh"/>
    <property type="match status" value="1"/>
</dbReference>
<name>A0AAE1B705_9GAST</name>
<dbReference type="SUPFAM" id="SSF47473">
    <property type="entry name" value="EF-hand"/>
    <property type="match status" value="1"/>
</dbReference>
<gene>
    <name evidence="5" type="ORF">RRG08_029758</name>
</gene>
<dbReference type="GO" id="GO:0005509">
    <property type="term" value="F:calcium ion binding"/>
    <property type="evidence" value="ECO:0007669"/>
    <property type="project" value="InterPro"/>
</dbReference>
<keyword evidence="6" id="KW-1185">Reference proteome</keyword>
<keyword evidence="2" id="KW-0106">Calcium</keyword>
<dbReference type="Pfam" id="PF13499">
    <property type="entry name" value="EF-hand_7"/>
    <property type="match status" value="2"/>
</dbReference>
<dbReference type="PANTHER" id="PTHR23048">
    <property type="entry name" value="MYOSIN LIGHT CHAIN 1, 3"/>
    <property type="match status" value="1"/>
</dbReference>
<dbReference type="EMBL" id="JAWDGP010000503">
    <property type="protein sequence ID" value="KAK3800036.1"/>
    <property type="molecule type" value="Genomic_DNA"/>
</dbReference>
<comment type="caution">
    <text evidence="5">The sequence shown here is derived from an EMBL/GenBank/DDBJ whole genome shotgun (WGS) entry which is preliminary data.</text>
</comment>
<protein>
    <recommendedName>
        <fullName evidence="4">EF-hand domain-containing protein</fullName>
    </recommendedName>
</protein>
<dbReference type="PROSITE" id="PS50222">
    <property type="entry name" value="EF_HAND_2"/>
    <property type="match status" value="4"/>
</dbReference>
<evidence type="ECO:0000256" key="3">
    <source>
        <dbReference type="ARBA" id="ARBA00023179"/>
    </source>
</evidence>
<dbReference type="InterPro" id="IPR011992">
    <property type="entry name" value="EF-hand-dom_pair"/>
</dbReference>
<organism evidence="5 6">
    <name type="scientific">Elysia crispata</name>
    <name type="common">lettuce slug</name>
    <dbReference type="NCBI Taxonomy" id="231223"/>
    <lineage>
        <taxon>Eukaryota</taxon>
        <taxon>Metazoa</taxon>
        <taxon>Spiralia</taxon>
        <taxon>Lophotrochozoa</taxon>
        <taxon>Mollusca</taxon>
        <taxon>Gastropoda</taxon>
        <taxon>Heterobranchia</taxon>
        <taxon>Euthyneura</taxon>
        <taxon>Panpulmonata</taxon>
        <taxon>Sacoglossa</taxon>
        <taxon>Placobranchoidea</taxon>
        <taxon>Plakobranchidae</taxon>
        <taxon>Elysia</taxon>
    </lineage>
</organism>
<evidence type="ECO:0000313" key="5">
    <source>
        <dbReference type="EMBL" id="KAK3800036.1"/>
    </source>
</evidence>
<dbReference type="SMART" id="SM00054">
    <property type="entry name" value="EFh"/>
    <property type="match status" value="4"/>
</dbReference>
<dbReference type="Gene3D" id="1.10.238.10">
    <property type="entry name" value="EF-hand"/>
    <property type="match status" value="2"/>
</dbReference>
<dbReference type="InterPro" id="IPR050230">
    <property type="entry name" value="CALM/Myosin/TropC-like"/>
</dbReference>
<reference evidence="5" key="1">
    <citation type="journal article" date="2023" name="G3 (Bethesda)">
        <title>A reference genome for the long-term kleptoplast-retaining sea slug Elysia crispata morphotype clarki.</title>
        <authorList>
            <person name="Eastman K.E."/>
            <person name="Pendleton A.L."/>
            <person name="Shaikh M.A."/>
            <person name="Suttiyut T."/>
            <person name="Ogas R."/>
            <person name="Tomko P."/>
            <person name="Gavelis G."/>
            <person name="Widhalm J.R."/>
            <person name="Wisecaver J.H."/>
        </authorList>
    </citation>
    <scope>NUCLEOTIDE SEQUENCE</scope>
    <source>
        <strain evidence="5">ECLA1</strain>
    </source>
</reference>
<dbReference type="FunFam" id="1.10.238.10:FF:000001">
    <property type="entry name" value="Calmodulin 1"/>
    <property type="match status" value="1"/>
</dbReference>
<evidence type="ECO:0000313" key="6">
    <source>
        <dbReference type="Proteomes" id="UP001283361"/>
    </source>
</evidence>
<accession>A0AAE1B705</accession>
<dbReference type="InterPro" id="IPR002048">
    <property type="entry name" value="EF_hand_dom"/>
</dbReference>
<evidence type="ECO:0000256" key="1">
    <source>
        <dbReference type="ARBA" id="ARBA00022737"/>
    </source>
</evidence>
<sequence>MISKYEQAQVAGFSAFQKILHSPLTEQKFTTRIFELIKGGKTRHTNSMSSKAKKKLMEKNKKLAKRGRELGLTQEQFDDINSTFCLFDADGNGKITRGELREVIKALGKPMSERDLDAMLSSLDSDGSGGIEFDEFLPMIAKEFGKKSDVDKHVRETFRSFDANGDGVISAREFRQAVAKMGQNLSDAEVSEFMRSVDKDGDGVITYEEFAKYVVCNL</sequence>
<proteinExistence type="predicted"/>
<dbReference type="PROSITE" id="PS00018">
    <property type="entry name" value="EF_HAND_1"/>
    <property type="match status" value="3"/>
</dbReference>
<dbReference type="InterPro" id="IPR018247">
    <property type="entry name" value="EF_Hand_1_Ca_BS"/>
</dbReference>
<dbReference type="PANTHER" id="PTHR23048:SF59">
    <property type="entry name" value="EF-HAND SUPERFAMILY PROTEIN"/>
    <property type="match status" value="1"/>
</dbReference>
<feature type="domain" description="EF-hand" evidence="4">
    <location>
        <begin position="111"/>
        <end position="146"/>
    </location>
</feature>
<keyword evidence="3" id="KW-0514">Muscle protein</keyword>
<feature type="domain" description="EF-hand" evidence="4">
    <location>
        <begin position="185"/>
        <end position="218"/>
    </location>
</feature>
<evidence type="ECO:0000256" key="2">
    <source>
        <dbReference type="ARBA" id="ARBA00022837"/>
    </source>
</evidence>
<feature type="domain" description="EF-hand" evidence="4">
    <location>
        <begin position="149"/>
        <end position="184"/>
    </location>
</feature>
<feature type="domain" description="EF-hand" evidence="4">
    <location>
        <begin position="75"/>
        <end position="110"/>
    </location>
</feature>
<keyword evidence="1" id="KW-0677">Repeat</keyword>
<evidence type="ECO:0000259" key="4">
    <source>
        <dbReference type="PROSITE" id="PS50222"/>
    </source>
</evidence>
<dbReference type="AlphaFoldDB" id="A0AAE1B705"/>
<dbReference type="GO" id="GO:0016460">
    <property type="term" value="C:myosin II complex"/>
    <property type="evidence" value="ECO:0007669"/>
    <property type="project" value="TreeGrafter"/>
</dbReference>